<accession>A0A250AVN4</accession>
<feature type="chain" id="PRO_5012512895" description="Slp family lipoprotein" evidence="1">
    <location>
        <begin position="22"/>
        <end position="196"/>
    </location>
</feature>
<dbReference type="GO" id="GO:0019867">
    <property type="term" value="C:outer membrane"/>
    <property type="evidence" value="ECO:0007669"/>
    <property type="project" value="InterPro"/>
</dbReference>
<dbReference type="PANTHER" id="PTHR37530">
    <property type="entry name" value="OUTER MEMBRANE PROTEIN SLP"/>
    <property type="match status" value="1"/>
</dbReference>
<dbReference type="PROSITE" id="PS51257">
    <property type="entry name" value="PROKAR_LIPOPROTEIN"/>
    <property type="match status" value="1"/>
</dbReference>
<dbReference type="PANTHER" id="PTHR37530:SF1">
    <property type="entry name" value="OUTER MEMBRANE PROTEIN SLP"/>
    <property type="match status" value="1"/>
</dbReference>
<dbReference type="Proteomes" id="UP000217182">
    <property type="component" value="Chromosome"/>
</dbReference>
<dbReference type="EMBL" id="CP014136">
    <property type="protein sequence ID" value="ATA17925.1"/>
    <property type="molecule type" value="Genomic_DNA"/>
</dbReference>
<organism evidence="2 3">
    <name type="scientific">Gibbsiella quercinecans</name>
    <dbReference type="NCBI Taxonomy" id="929813"/>
    <lineage>
        <taxon>Bacteria</taxon>
        <taxon>Pseudomonadati</taxon>
        <taxon>Pseudomonadota</taxon>
        <taxon>Gammaproteobacteria</taxon>
        <taxon>Enterobacterales</taxon>
        <taxon>Yersiniaceae</taxon>
        <taxon>Gibbsiella</taxon>
    </lineage>
</organism>
<evidence type="ECO:0000256" key="1">
    <source>
        <dbReference type="SAM" id="SignalP"/>
    </source>
</evidence>
<gene>
    <name evidence="2" type="ORF">AWC35_00370</name>
</gene>
<evidence type="ECO:0000313" key="3">
    <source>
        <dbReference type="Proteomes" id="UP000217182"/>
    </source>
</evidence>
<name>A0A250AVN4_9GAMM</name>
<dbReference type="OrthoDB" id="5295757at2"/>
<evidence type="ECO:0008006" key="4">
    <source>
        <dbReference type="Google" id="ProtNLM"/>
    </source>
</evidence>
<dbReference type="PIRSF" id="PIRSF004982">
    <property type="entry name" value="SlP"/>
    <property type="match status" value="1"/>
</dbReference>
<dbReference type="Pfam" id="PF03843">
    <property type="entry name" value="Slp"/>
    <property type="match status" value="1"/>
</dbReference>
<dbReference type="KEGG" id="gqu:AWC35_00370"/>
<dbReference type="NCBIfam" id="TIGR00752">
    <property type="entry name" value="slp"/>
    <property type="match status" value="1"/>
</dbReference>
<evidence type="ECO:0000313" key="2">
    <source>
        <dbReference type="EMBL" id="ATA17925.1"/>
    </source>
</evidence>
<protein>
    <recommendedName>
        <fullName evidence="4">Slp family lipoprotein</fullName>
    </recommendedName>
</protein>
<keyword evidence="3" id="KW-1185">Reference proteome</keyword>
<proteinExistence type="predicted"/>
<dbReference type="AlphaFoldDB" id="A0A250AVN4"/>
<keyword evidence="1" id="KW-0732">Signal</keyword>
<dbReference type="InterPro" id="IPR004658">
    <property type="entry name" value="OMP_Slp"/>
</dbReference>
<reference evidence="2 3" key="1">
    <citation type="submission" date="2016-01" db="EMBL/GenBank/DDBJ databases">
        <authorList>
            <person name="Oliw E.H."/>
        </authorList>
    </citation>
    <scope>NUCLEOTIDE SEQUENCE [LARGE SCALE GENOMIC DNA]</scope>
    <source>
        <strain evidence="2 3">FRB97</strain>
    </source>
</reference>
<feature type="signal peptide" evidence="1">
    <location>
        <begin position="1"/>
        <end position="21"/>
    </location>
</feature>
<sequence length="196" mass="20602">MRTRTVMNKWLLAAVVGSALALSGCVSVPDAIKGTTETPVTALSSVQAAPKTFSGAEGRFGGKVVGVANDRGRTVLEIAALPLDAAARPLLGEPSQGRLLASVNGFLDPVDFKGQMVTVVGPITGLHSGKIGNTPYDFVTLNVTGYKRWRLVQQVVMPPAPMGPWGWRHGPWGPGWGPGYGWYGPTPAQVQTIVAE</sequence>
<dbReference type="RefSeq" id="WP_095844522.1">
    <property type="nucleotide sequence ID" value="NZ_CP014136.1"/>
</dbReference>